<dbReference type="AlphaFoldDB" id="A0A1J1LI49"/>
<evidence type="ECO:0000256" key="3">
    <source>
        <dbReference type="SAM" id="MobiDB-lite"/>
    </source>
</evidence>
<feature type="domain" description="CzcB-like C-terminal circularly permuted SH3-like" evidence="5">
    <location>
        <begin position="455"/>
        <end position="518"/>
    </location>
</feature>
<dbReference type="Gene3D" id="1.10.287.470">
    <property type="entry name" value="Helix hairpin bin"/>
    <property type="match status" value="3"/>
</dbReference>
<keyword evidence="2" id="KW-0175">Coiled coil</keyword>
<dbReference type="OrthoDB" id="5379451at2"/>
<evidence type="ECO:0000256" key="2">
    <source>
        <dbReference type="SAM" id="Coils"/>
    </source>
</evidence>
<proteinExistence type="inferred from homology"/>
<sequence>MQQHPPFWKSYFSLILGSILMTGCGSEPQAATVPPVSVNIAQVGSSDVKNSSIYNARVEGVQNAIIQPRVNGLVKQVYVRLGDRVSQNSPLIQIDARQQQANYESQLASVESRMAQLNSARANLDAQRSELRRIQAELTYQSQTADLEDAQQTLAAEQKEKQRLQYELEFNSAGDELKTAQENVQVGIKERERRRAIMEERKKSYDRYQQLYEQGVVSAEIYDQNLRDYQATQADFAAQEREVLSLEARVRTAQQNLERQVSTLNTQIEGQQRRVDAAVAKVEGAKQDYNRQISTLNAQIATQQNVIMAQEAEVNRLQRDIDQARSDATAQQVQLEYYEIKAPISGIVGDVFVKVGDFVDSQTKLTSIRQNDLLEVQINIPIERLSQIRAGTTVEILSQETGELIGTSQVSYIAPSAGTGSQTILVKAIYDNRGNKLRTDQIVRAKVIWEQQSGITVPVTAISRIGDQSFVFIAQEKTEAGKTQLVAKQQPVKLGSIQGQSFEVLSGLKAGEKIVTDGVVKLRNGTPIADQKQQPTPASSSKQETPKSE</sequence>
<dbReference type="STRING" id="671072.PL9214291155"/>
<dbReference type="InterPro" id="IPR058649">
    <property type="entry name" value="CzcB_C"/>
</dbReference>
<dbReference type="SUPFAM" id="SSF111369">
    <property type="entry name" value="HlyD-like secretion proteins"/>
    <property type="match status" value="2"/>
</dbReference>
<evidence type="ECO:0000313" key="7">
    <source>
        <dbReference type="Proteomes" id="UP000184315"/>
    </source>
</evidence>
<dbReference type="Pfam" id="PF25975">
    <property type="entry name" value="CzcB_C"/>
    <property type="match status" value="1"/>
</dbReference>
<dbReference type="InterPro" id="IPR006143">
    <property type="entry name" value="RND_pump_MFP"/>
</dbReference>
<dbReference type="GO" id="GO:1990281">
    <property type="term" value="C:efflux pump complex"/>
    <property type="evidence" value="ECO:0007669"/>
    <property type="project" value="TreeGrafter"/>
</dbReference>
<dbReference type="Gene3D" id="2.40.30.170">
    <property type="match status" value="1"/>
</dbReference>
<dbReference type="GO" id="GO:0015562">
    <property type="term" value="F:efflux transmembrane transporter activity"/>
    <property type="evidence" value="ECO:0007669"/>
    <property type="project" value="TreeGrafter"/>
</dbReference>
<feature type="coiled-coil region" evidence="2">
    <location>
        <begin position="100"/>
        <end position="167"/>
    </location>
</feature>
<evidence type="ECO:0000313" key="6">
    <source>
        <dbReference type="EMBL" id="CUR31564.1"/>
    </source>
</evidence>
<keyword evidence="7" id="KW-1185">Reference proteome</keyword>
<dbReference type="Gene3D" id="2.40.420.20">
    <property type="match status" value="1"/>
</dbReference>
<evidence type="ECO:0008006" key="8">
    <source>
        <dbReference type="Google" id="ProtNLM"/>
    </source>
</evidence>
<dbReference type="Proteomes" id="UP000184315">
    <property type="component" value="Unassembled WGS sequence"/>
</dbReference>
<comment type="similarity">
    <text evidence="1">Belongs to the membrane fusion protein (MFP) (TC 8.A.1) family.</text>
</comment>
<dbReference type="PANTHER" id="PTHR30469:SF39">
    <property type="entry name" value="SLL0180 PROTEIN"/>
    <property type="match status" value="1"/>
</dbReference>
<organism evidence="6 7">
    <name type="scientific">Planktothrix tepida PCC 9214</name>
    <dbReference type="NCBI Taxonomy" id="671072"/>
    <lineage>
        <taxon>Bacteria</taxon>
        <taxon>Bacillati</taxon>
        <taxon>Cyanobacteriota</taxon>
        <taxon>Cyanophyceae</taxon>
        <taxon>Oscillatoriophycideae</taxon>
        <taxon>Oscillatoriales</taxon>
        <taxon>Microcoleaceae</taxon>
        <taxon>Planktothrix</taxon>
    </lineage>
</organism>
<evidence type="ECO:0000259" key="4">
    <source>
        <dbReference type="Pfam" id="PF25917"/>
    </source>
</evidence>
<gene>
    <name evidence="6" type="ORF">PL9214291155</name>
</gene>
<evidence type="ECO:0000259" key="5">
    <source>
        <dbReference type="Pfam" id="PF25975"/>
    </source>
</evidence>
<feature type="domain" description="Multidrug resistance protein MdtA-like barrel-sandwich hybrid" evidence="4">
    <location>
        <begin position="64"/>
        <end position="364"/>
    </location>
</feature>
<feature type="coiled-coil region" evidence="2">
    <location>
        <begin position="229"/>
        <end position="334"/>
    </location>
</feature>
<dbReference type="InterPro" id="IPR058625">
    <property type="entry name" value="MdtA-like_BSH"/>
</dbReference>
<evidence type="ECO:0000256" key="1">
    <source>
        <dbReference type="ARBA" id="ARBA00009477"/>
    </source>
</evidence>
<dbReference type="NCBIfam" id="TIGR01730">
    <property type="entry name" value="RND_mfp"/>
    <property type="match status" value="1"/>
</dbReference>
<protein>
    <recommendedName>
        <fullName evidence="8">RND efflux pump membrane fusion protein barrel-sandwich domain-containing protein</fullName>
    </recommendedName>
</protein>
<dbReference type="FunFam" id="2.40.420.20:FF:000007">
    <property type="entry name" value="HAE1 family efflux pump MFP component"/>
    <property type="match status" value="1"/>
</dbReference>
<dbReference type="Gene3D" id="2.40.50.100">
    <property type="match status" value="2"/>
</dbReference>
<dbReference type="Pfam" id="PF25917">
    <property type="entry name" value="BSH_RND"/>
    <property type="match status" value="1"/>
</dbReference>
<dbReference type="RefSeq" id="WP_072718388.1">
    <property type="nucleotide sequence ID" value="NZ_LN889782.1"/>
</dbReference>
<reference evidence="7" key="1">
    <citation type="submission" date="2015-10" db="EMBL/GenBank/DDBJ databases">
        <authorList>
            <person name="Regsiter A."/>
            <person name="william w."/>
        </authorList>
    </citation>
    <scope>NUCLEOTIDE SEQUENCE [LARGE SCALE GENOMIC DNA]</scope>
</reference>
<accession>A0A1J1LI49</accession>
<dbReference type="PANTHER" id="PTHR30469">
    <property type="entry name" value="MULTIDRUG RESISTANCE PROTEIN MDTA"/>
    <property type="match status" value="1"/>
</dbReference>
<name>A0A1J1LI49_9CYAN</name>
<feature type="region of interest" description="Disordered" evidence="3">
    <location>
        <begin position="525"/>
        <end position="549"/>
    </location>
</feature>
<dbReference type="EMBL" id="CZDF01000132">
    <property type="protein sequence ID" value="CUR31564.1"/>
    <property type="molecule type" value="Genomic_DNA"/>
</dbReference>
<feature type="compositionally biased region" description="Polar residues" evidence="3">
    <location>
        <begin position="531"/>
        <end position="543"/>
    </location>
</feature>